<feature type="transmembrane region" description="Helical" evidence="7">
    <location>
        <begin position="6"/>
        <end position="26"/>
    </location>
</feature>
<dbReference type="PANTHER" id="PTHR35007">
    <property type="entry name" value="INTEGRAL MEMBRANE PROTEIN-RELATED"/>
    <property type="match status" value="1"/>
</dbReference>
<dbReference type="Gene3D" id="1.20.81.30">
    <property type="entry name" value="Type II secretion system (T2SS), domain F"/>
    <property type="match status" value="1"/>
</dbReference>
<dbReference type="Pfam" id="PF00482">
    <property type="entry name" value="T2SSF"/>
    <property type="match status" value="1"/>
</dbReference>
<dbReference type="InterPro" id="IPR042094">
    <property type="entry name" value="T2SS_GspF_sf"/>
</dbReference>
<keyword evidence="4 7" id="KW-1133">Transmembrane helix</keyword>
<reference evidence="9 10" key="1">
    <citation type="submission" date="2018-08" db="EMBL/GenBank/DDBJ databases">
        <title>Parvularcula sp. SM1705, isolated from surface water of the South Sea China.</title>
        <authorList>
            <person name="Sun L."/>
        </authorList>
    </citation>
    <scope>NUCLEOTIDE SEQUENCE [LARGE SCALE GENOMIC DNA]</scope>
    <source>
        <strain evidence="9 10">SM1705</strain>
    </source>
</reference>
<protein>
    <recommendedName>
        <fullName evidence="8">Type II secretion system protein GspF domain-containing protein</fullName>
    </recommendedName>
</protein>
<dbReference type="InterPro" id="IPR018076">
    <property type="entry name" value="T2SS_GspF_dom"/>
</dbReference>
<feature type="transmembrane region" description="Helical" evidence="7">
    <location>
        <begin position="102"/>
        <end position="119"/>
    </location>
</feature>
<evidence type="ECO:0000313" key="9">
    <source>
        <dbReference type="EMBL" id="RFB05782.1"/>
    </source>
</evidence>
<dbReference type="EMBL" id="QUQO01000001">
    <property type="protein sequence ID" value="RFB05782.1"/>
    <property type="molecule type" value="Genomic_DNA"/>
</dbReference>
<gene>
    <name evidence="9" type="ORF">DX908_11190</name>
</gene>
<dbReference type="OrthoDB" id="9803381at2"/>
<comment type="caution">
    <text evidence="9">The sequence shown here is derived from an EMBL/GenBank/DDBJ whole genome shotgun (WGS) entry which is preliminary data.</text>
</comment>
<dbReference type="InParanoid" id="A0A371RK02"/>
<dbReference type="PANTHER" id="PTHR35007:SF1">
    <property type="entry name" value="PILUS ASSEMBLY PROTEIN"/>
    <property type="match status" value="1"/>
</dbReference>
<evidence type="ECO:0000256" key="4">
    <source>
        <dbReference type="ARBA" id="ARBA00022989"/>
    </source>
</evidence>
<comment type="subcellular location">
    <subcellularLocation>
        <location evidence="1">Cell membrane</location>
        <topology evidence="1">Multi-pass membrane protein</topology>
    </subcellularLocation>
</comment>
<accession>A0A371RK02</accession>
<feature type="transmembrane region" description="Helical" evidence="7">
    <location>
        <begin position="261"/>
        <end position="282"/>
    </location>
</feature>
<evidence type="ECO:0000259" key="8">
    <source>
        <dbReference type="Pfam" id="PF00482"/>
    </source>
</evidence>
<sequence length="329" mass="35803">MDIEPRTLILVAGVIIAVLGVGFALTGGKGEKAAKRAKSLSGNARVAKAKTDSQSQQKDRRKHVQDSLKKIEEKQKELKKKGKLSLDQQLEQAGFDITIRDFYMVSGIVALIMIGIGIISGQSPMIIGAMGVVGMFGLPRWFVGRAKKKRQKKFVAEFSNSIDVIVRGVKSGLPVNECLKIIARDAQSPVKEEFHLLVEGQRIGLSLEQSLDRMYTRMPVNEVNFFAIVLIIQQQTGGNLADALGNLSTVLRSRKSMLGKIAALSMEAKASAAILAAMPFFVSGMVSMSAPDYLEPLLVTQTGQFMLMAAGVWMSIGIFVMKNMISIKV</sequence>
<dbReference type="Proteomes" id="UP000264589">
    <property type="component" value="Unassembled WGS sequence"/>
</dbReference>
<evidence type="ECO:0000256" key="2">
    <source>
        <dbReference type="ARBA" id="ARBA00022475"/>
    </source>
</evidence>
<dbReference type="RefSeq" id="WP_116392415.1">
    <property type="nucleotide sequence ID" value="NZ_CAXQPM010000025.1"/>
</dbReference>
<evidence type="ECO:0000256" key="5">
    <source>
        <dbReference type="ARBA" id="ARBA00023136"/>
    </source>
</evidence>
<evidence type="ECO:0000256" key="7">
    <source>
        <dbReference type="SAM" id="Phobius"/>
    </source>
</evidence>
<keyword evidence="3 7" id="KW-0812">Transmembrane</keyword>
<keyword evidence="10" id="KW-1185">Reference proteome</keyword>
<proteinExistence type="predicted"/>
<dbReference type="AlphaFoldDB" id="A0A371RK02"/>
<evidence type="ECO:0000256" key="6">
    <source>
        <dbReference type="SAM" id="MobiDB-lite"/>
    </source>
</evidence>
<evidence type="ECO:0000256" key="3">
    <source>
        <dbReference type="ARBA" id="ARBA00022692"/>
    </source>
</evidence>
<evidence type="ECO:0000256" key="1">
    <source>
        <dbReference type="ARBA" id="ARBA00004651"/>
    </source>
</evidence>
<feature type="transmembrane region" description="Helical" evidence="7">
    <location>
        <begin position="125"/>
        <end position="143"/>
    </location>
</feature>
<keyword evidence="5 7" id="KW-0472">Membrane</keyword>
<organism evidence="9 10">
    <name type="scientific">Parvularcula marina</name>
    <dbReference type="NCBI Taxonomy" id="2292771"/>
    <lineage>
        <taxon>Bacteria</taxon>
        <taxon>Pseudomonadati</taxon>
        <taxon>Pseudomonadota</taxon>
        <taxon>Alphaproteobacteria</taxon>
        <taxon>Parvularculales</taxon>
        <taxon>Parvularculaceae</taxon>
        <taxon>Parvularcula</taxon>
    </lineage>
</organism>
<evidence type="ECO:0000313" key="10">
    <source>
        <dbReference type="Proteomes" id="UP000264589"/>
    </source>
</evidence>
<feature type="domain" description="Type II secretion system protein GspF" evidence="8">
    <location>
        <begin position="163"/>
        <end position="286"/>
    </location>
</feature>
<keyword evidence="2" id="KW-1003">Cell membrane</keyword>
<feature type="region of interest" description="Disordered" evidence="6">
    <location>
        <begin position="37"/>
        <end position="63"/>
    </location>
</feature>
<feature type="transmembrane region" description="Helical" evidence="7">
    <location>
        <begin position="302"/>
        <end position="321"/>
    </location>
</feature>
<name>A0A371RK02_9PROT</name>
<dbReference type="GO" id="GO:0005886">
    <property type="term" value="C:plasma membrane"/>
    <property type="evidence" value="ECO:0007669"/>
    <property type="project" value="UniProtKB-SubCell"/>
</dbReference>